<evidence type="ECO:0000313" key="4">
    <source>
        <dbReference type="Proteomes" id="UP000018208"/>
    </source>
</evidence>
<organism evidence="2">
    <name type="scientific">Spironucleus salmonicida</name>
    <dbReference type="NCBI Taxonomy" id="348837"/>
    <lineage>
        <taxon>Eukaryota</taxon>
        <taxon>Metamonada</taxon>
        <taxon>Diplomonadida</taxon>
        <taxon>Hexamitidae</taxon>
        <taxon>Hexamitinae</taxon>
        <taxon>Spironucleus</taxon>
    </lineage>
</organism>
<dbReference type="AlphaFoldDB" id="V6LXG4"/>
<proteinExistence type="predicted"/>
<name>V6LXG4_9EUKA</name>
<protein>
    <submittedName>
        <fullName evidence="2 3">Homing endonuclease</fullName>
    </submittedName>
</protein>
<keyword evidence="2" id="KW-0378">Hydrolase</keyword>
<keyword evidence="2" id="KW-0255">Endonuclease</keyword>
<keyword evidence="2" id="KW-0540">Nuclease</keyword>
<dbReference type="OrthoDB" id="10248496at2759"/>
<dbReference type="Proteomes" id="UP000018208">
    <property type="component" value="Unassembled WGS sequence"/>
</dbReference>
<evidence type="ECO:0000259" key="1">
    <source>
        <dbReference type="Pfam" id="PF05203"/>
    </source>
</evidence>
<reference evidence="3" key="2">
    <citation type="submission" date="2020-12" db="EMBL/GenBank/DDBJ databases">
        <title>New Spironucleus salmonicida genome in near-complete chromosomes.</title>
        <authorList>
            <person name="Xu F."/>
            <person name="Kurt Z."/>
            <person name="Jimenez-Gonzalez A."/>
            <person name="Astvaldsson A."/>
            <person name="Andersson J.O."/>
            <person name="Svard S.G."/>
        </authorList>
    </citation>
    <scope>NUCLEOTIDE SEQUENCE</scope>
    <source>
        <strain evidence="3">ATCC 50377</strain>
    </source>
</reference>
<dbReference type="Gene3D" id="2.170.16.10">
    <property type="entry name" value="Hedgehog/Intein (Hint) domain"/>
    <property type="match status" value="1"/>
</dbReference>
<dbReference type="GO" id="GO:0030908">
    <property type="term" value="P:protein splicing"/>
    <property type="evidence" value="ECO:0007669"/>
    <property type="project" value="InterPro"/>
</dbReference>
<evidence type="ECO:0000313" key="3">
    <source>
        <dbReference type="EMBL" id="KAH0570574.1"/>
    </source>
</evidence>
<accession>V6LXG4</accession>
<reference evidence="2 3" key="1">
    <citation type="journal article" date="2014" name="PLoS Genet.">
        <title>The Genome of Spironucleus salmonicida Highlights a Fish Pathogen Adapted to Fluctuating Environments.</title>
        <authorList>
            <person name="Xu F."/>
            <person name="Jerlstrom-Hultqvist J."/>
            <person name="Einarsson E."/>
            <person name="Astvaldsson A."/>
            <person name="Svard S.G."/>
            <person name="Andersson J.O."/>
        </authorList>
    </citation>
    <scope>NUCLEOTIDE SEQUENCE</scope>
    <source>
        <strain evidence="3">ATCC 50377</strain>
    </source>
</reference>
<gene>
    <name evidence="2" type="ORF">SS50377_10548</name>
    <name evidence="3" type="ORF">SS50377_26854</name>
</gene>
<keyword evidence="4" id="KW-1185">Reference proteome</keyword>
<evidence type="ECO:0000313" key="2">
    <source>
        <dbReference type="EMBL" id="EST49322.1"/>
    </source>
</evidence>
<dbReference type="SUPFAM" id="SSF51294">
    <property type="entry name" value="Hedgehog/intein (Hint) domain"/>
    <property type="match status" value="1"/>
</dbReference>
<dbReference type="GO" id="GO:0004519">
    <property type="term" value="F:endonuclease activity"/>
    <property type="evidence" value="ECO:0007669"/>
    <property type="project" value="UniProtKB-KW"/>
</dbReference>
<dbReference type="VEuPathDB" id="GiardiaDB:SS50377_26854"/>
<sequence length="432" mass="48392">MPASFFGETEIRMYDGSVKLLKDICEKDQLMGEDGTARTVQTIAQKSCKLFKVTYNQYVDEKLFTSAIQCSQDAVLVLVPDGNRISSLVIQTNSQKQFFVKYVDPILNQDKRVEKVEQKIKTFSAPDEALTFVQNSIPNFLYEPTVSEFLKYSQEIQEYFYLIRPLLPVRFTAAQTAIQNSTKQIFEQGKEFGLRSMDLPWFAGLFLSAGSGVGEEFQVSTKDLHKDVNKELNRIFTCLQKIYSATLVDTEGIYLIKLIGDNNILCNFMSEMSLYNKATKQFTKDKLRQNIRLESFSRIRGPFLAGIMDGSSDYGLADQNYGLECYIRGLPAGQTRSEVADLSRSCSLAVVENGENLTLAGGMLFRIPCINNPPKDIPGLVSLTSYPNEEGQSTLLGMPMQMKIEDTGKTGDCFDVQCGGKVLLSDYTVIGM</sequence>
<dbReference type="InterPro" id="IPR036844">
    <property type="entry name" value="Hint_dom_sf"/>
</dbReference>
<dbReference type="EMBL" id="AUWU02000007">
    <property type="protein sequence ID" value="KAH0570574.1"/>
    <property type="molecule type" value="Genomic_DNA"/>
</dbReference>
<dbReference type="Pfam" id="PF05203">
    <property type="entry name" value="Hom_end_hint"/>
    <property type="match status" value="1"/>
</dbReference>
<feature type="domain" description="Hom-end-associated Hint" evidence="1">
    <location>
        <begin position="5"/>
        <end position="159"/>
    </location>
</feature>
<dbReference type="EMBL" id="KI545953">
    <property type="protein sequence ID" value="EST49322.1"/>
    <property type="molecule type" value="Genomic_DNA"/>
</dbReference>
<dbReference type="InterPro" id="IPR007868">
    <property type="entry name" value="Hom_end_hint"/>
</dbReference>